<dbReference type="RefSeq" id="WP_005928993.1">
    <property type="nucleotide sequence ID" value="NZ_CP022479.1"/>
</dbReference>
<comment type="similarity">
    <text evidence="3 11 12">Belongs to the iron-sulfur dependent L-serine dehydratase family.</text>
</comment>
<dbReference type="AlphaFoldDB" id="C7H1S0"/>
<evidence type="ECO:0000256" key="9">
    <source>
        <dbReference type="ARBA" id="ARBA00023239"/>
    </source>
</evidence>
<dbReference type="NCBIfam" id="TIGR00719">
    <property type="entry name" value="sda_beta"/>
    <property type="match status" value="1"/>
</dbReference>
<dbReference type="PIRSF" id="PIRSF036692">
    <property type="entry name" value="SDH_B"/>
    <property type="match status" value="1"/>
</dbReference>
<dbReference type="Proteomes" id="UP000004619">
    <property type="component" value="Unassembled WGS sequence"/>
</dbReference>
<dbReference type="HOGENOM" id="CLU_086592_0_0_9"/>
<dbReference type="PATRIC" id="fig|411483.3.peg.188"/>
<evidence type="ECO:0000256" key="11">
    <source>
        <dbReference type="PIRNR" id="PIRNR036692"/>
    </source>
</evidence>
<proteinExistence type="inferred from homology"/>
<comment type="caution">
    <text evidence="13">The sequence shown here is derived from an EMBL/GenBank/DDBJ whole genome shotgun (WGS) entry which is preliminary data.</text>
</comment>
<comment type="catalytic activity">
    <reaction evidence="10 11 12">
        <text>L-serine = pyruvate + NH4(+)</text>
        <dbReference type="Rhea" id="RHEA:19169"/>
        <dbReference type="ChEBI" id="CHEBI:15361"/>
        <dbReference type="ChEBI" id="CHEBI:28938"/>
        <dbReference type="ChEBI" id="CHEBI:33384"/>
        <dbReference type="EC" id="4.3.1.17"/>
    </reaction>
</comment>
<evidence type="ECO:0000313" key="14">
    <source>
        <dbReference type="Proteomes" id="UP000004619"/>
    </source>
</evidence>
<organism evidence="13 14">
    <name type="scientific">Faecalibacterium duncaniae (strain DSM 17677 / JCM 31915 / A2-165)</name>
    <name type="common">Faecalibacterium prausnitzii</name>
    <dbReference type="NCBI Taxonomy" id="411483"/>
    <lineage>
        <taxon>Bacteria</taxon>
        <taxon>Bacillati</taxon>
        <taxon>Bacillota</taxon>
        <taxon>Clostridia</taxon>
        <taxon>Eubacteriales</taxon>
        <taxon>Oscillospiraceae</taxon>
        <taxon>Faecalibacterium</taxon>
    </lineage>
</organism>
<evidence type="ECO:0000256" key="3">
    <source>
        <dbReference type="ARBA" id="ARBA00008636"/>
    </source>
</evidence>
<dbReference type="Gene3D" id="3.30.1330.90">
    <property type="entry name" value="D-3-phosphoglycerate dehydrogenase, domain 3"/>
    <property type="match status" value="1"/>
</dbReference>
<keyword evidence="9 11" id="KW-0456">Lyase</keyword>
<dbReference type="SUPFAM" id="SSF143548">
    <property type="entry name" value="Serine metabolism enzymes domain"/>
    <property type="match status" value="1"/>
</dbReference>
<dbReference type="PANTHER" id="PTHR30182:SF12">
    <property type="entry name" value="L-SERINE DEHYDRATASE, BETA CHAIN-RELATED"/>
    <property type="match status" value="1"/>
</dbReference>
<evidence type="ECO:0000256" key="1">
    <source>
        <dbReference type="ARBA" id="ARBA00001966"/>
    </source>
</evidence>
<dbReference type="STRING" id="411483.FAEPRAA2165_00210"/>
<dbReference type="PANTHER" id="PTHR30182">
    <property type="entry name" value="L-SERINE DEHYDRATASE"/>
    <property type="match status" value="1"/>
</dbReference>
<comment type="cofactor">
    <cofactor evidence="1 12">
        <name>[4Fe-4S] cluster</name>
        <dbReference type="ChEBI" id="CHEBI:49883"/>
    </cofactor>
</comment>
<dbReference type="GO" id="GO:0051539">
    <property type="term" value="F:4 iron, 4 sulfur cluster binding"/>
    <property type="evidence" value="ECO:0007669"/>
    <property type="project" value="UniProtKB-UniRule"/>
</dbReference>
<evidence type="ECO:0000256" key="12">
    <source>
        <dbReference type="RuleBase" id="RU366059"/>
    </source>
</evidence>
<dbReference type="InterPro" id="IPR051318">
    <property type="entry name" value="Fe-S_L-Ser"/>
</dbReference>
<evidence type="ECO:0000256" key="2">
    <source>
        <dbReference type="ARBA" id="ARBA00004742"/>
    </source>
</evidence>
<dbReference type="EMBL" id="ACOP02000003">
    <property type="protein sequence ID" value="EEU98280.1"/>
    <property type="molecule type" value="Genomic_DNA"/>
</dbReference>
<dbReference type="SUPFAM" id="SSF55021">
    <property type="entry name" value="ACT-like"/>
    <property type="match status" value="1"/>
</dbReference>
<keyword evidence="14" id="KW-1185">Reference proteome</keyword>
<dbReference type="InterPro" id="IPR005131">
    <property type="entry name" value="Ser_deHydtase_bsu"/>
</dbReference>
<dbReference type="Pfam" id="PF03315">
    <property type="entry name" value="SDH_beta"/>
    <property type="match status" value="1"/>
</dbReference>
<keyword evidence="8 11" id="KW-0411">Iron-sulfur</keyword>
<evidence type="ECO:0000256" key="4">
    <source>
        <dbReference type="ARBA" id="ARBA00022432"/>
    </source>
</evidence>
<evidence type="ECO:0000256" key="6">
    <source>
        <dbReference type="ARBA" id="ARBA00022723"/>
    </source>
</evidence>
<evidence type="ECO:0000256" key="8">
    <source>
        <dbReference type="ARBA" id="ARBA00023014"/>
    </source>
</evidence>
<dbReference type="PROSITE" id="PS51671">
    <property type="entry name" value="ACT"/>
    <property type="match status" value="1"/>
</dbReference>
<dbReference type="GeneID" id="90658753"/>
<evidence type="ECO:0000256" key="10">
    <source>
        <dbReference type="ARBA" id="ARBA00049406"/>
    </source>
</evidence>
<sequence>MRLFDVLGPVMIGPSSSHTAGAARIGYTAQKLLGEIPVQADIGLYGSFATTGKGHGTDKALVAGLLGLRPDDPRLPDSFALAAEQGMAFRIHPVELRSAHPNTAVLTLTGREGRVLSMKAASVGGGRIRVTEIDGVPADFGGDSNTLIIHNEDTPGCIAEVTTCLAVRRINVASMQVFRAGTGGYAVMVLECDSHIPHPLEQKLATLPGILKVTCLNIDEPEEDAEE</sequence>
<dbReference type="GO" id="GO:0046872">
    <property type="term" value="F:metal ion binding"/>
    <property type="evidence" value="ECO:0007669"/>
    <property type="project" value="UniProtKB-UniRule"/>
</dbReference>
<reference evidence="13" key="1">
    <citation type="submission" date="2009-08" db="EMBL/GenBank/DDBJ databases">
        <authorList>
            <person name="Weinstock G."/>
            <person name="Sodergren E."/>
            <person name="Clifton S."/>
            <person name="Fulton L."/>
            <person name="Fulton B."/>
            <person name="Courtney L."/>
            <person name="Fronick C."/>
            <person name="Harrison M."/>
            <person name="Strong C."/>
            <person name="Farmer C."/>
            <person name="Delahaunty K."/>
            <person name="Markovic C."/>
            <person name="Hall O."/>
            <person name="Minx P."/>
            <person name="Tomlinson C."/>
            <person name="Mitreva M."/>
            <person name="Nelson J."/>
            <person name="Hou S."/>
            <person name="Wollam A."/>
            <person name="Pepin K.H."/>
            <person name="Johnson M."/>
            <person name="Bhonagiri V."/>
            <person name="Nash W.E."/>
            <person name="Warren W."/>
            <person name="Chinwalla A."/>
            <person name="Mardis E.R."/>
            <person name="Wilson R.K."/>
        </authorList>
    </citation>
    <scope>NUCLEOTIDE SEQUENCE [LARGE SCALE GENOMIC DNA]</scope>
    <source>
        <strain evidence="13">A2-165</strain>
    </source>
</reference>
<comment type="pathway">
    <text evidence="2 11">Carbohydrate biosynthesis; gluconeogenesis.</text>
</comment>
<evidence type="ECO:0000313" key="13">
    <source>
        <dbReference type="EMBL" id="EEU98280.1"/>
    </source>
</evidence>
<dbReference type="InterPro" id="IPR004643">
    <property type="entry name" value="Fe-S_L-Ser_bsu"/>
</dbReference>
<evidence type="ECO:0000256" key="7">
    <source>
        <dbReference type="ARBA" id="ARBA00023004"/>
    </source>
</evidence>
<dbReference type="GO" id="GO:0006094">
    <property type="term" value="P:gluconeogenesis"/>
    <property type="evidence" value="ECO:0007669"/>
    <property type="project" value="UniProtKB-UniRule"/>
</dbReference>
<protein>
    <recommendedName>
        <fullName evidence="11">L-serine deaminase</fullName>
    </recommendedName>
</protein>
<accession>C7H1S0</accession>
<dbReference type="eggNOG" id="COG1760">
    <property type="taxonomic scope" value="Bacteria"/>
</dbReference>
<keyword evidence="7 11" id="KW-0408">Iron</keyword>
<gene>
    <name evidence="13" type="primary">sdaAB</name>
    <name evidence="13" type="ORF">FAEPRAA2165_00210</name>
</gene>
<dbReference type="Pfam" id="PF01842">
    <property type="entry name" value="ACT"/>
    <property type="match status" value="1"/>
</dbReference>
<keyword evidence="4 11" id="KW-0312">Gluconeogenesis</keyword>
<dbReference type="InterPro" id="IPR045865">
    <property type="entry name" value="ACT-like_dom_sf"/>
</dbReference>
<dbReference type="CDD" id="cd04879">
    <property type="entry name" value="ACT_3PGDH-like"/>
    <property type="match status" value="1"/>
</dbReference>
<dbReference type="UniPathway" id="UPA00138"/>
<name>C7H1S0_FAED2</name>
<evidence type="ECO:0000256" key="5">
    <source>
        <dbReference type="ARBA" id="ARBA00022485"/>
    </source>
</evidence>
<dbReference type="OrthoDB" id="9813137at2"/>
<dbReference type="GO" id="GO:0003941">
    <property type="term" value="F:L-serine ammonia-lyase activity"/>
    <property type="evidence" value="ECO:0007669"/>
    <property type="project" value="UniProtKB-UniRule"/>
</dbReference>
<keyword evidence="5 11" id="KW-0004">4Fe-4S</keyword>
<dbReference type="InterPro" id="IPR029009">
    <property type="entry name" value="ASB_dom_sf"/>
</dbReference>
<dbReference type="InterPro" id="IPR002912">
    <property type="entry name" value="ACT_dom"/>
</dbReference>
<keyword evidence="6 11" id="KW-0479">Metal-binding</keyword>
<dbReference type="Gene3D" id="3.30.70.260">
    <property type="match status" value="1"/>
</dbReference>